<dbReference type="GO" id="GO:0015562">
    <property type="term" value="F:efflux transmembrane transporter activity"/>
    <property type="evidence" value="ECO:0007669"/>
    <property type="project" value="InterPro"/>
</dbReference>
<keyword evidence="2" id="KW-0813">Transport</keyword>
<dbReference type="InterPro" id="IPR003423">
    <property type="entry name" value="OMP_efflux"/>
</dbReference>
<dbReference type="GO" id="GO:1990281">
    <property type="term" value="C:efflux pump complex"/>
    <property type="evidence" value="ECO:0007669"/>
    <property type="project" value="TreeGrafter"/>
</dbReference>
<accession>T1ARP1</accession>
<dbReference type="InterPro" id="IPR051906">
    <property type="entry name" value="TolC-like"/>
</dbReference>
<evidence type="ECO:0000256" key="6">
    <source>
        <dbReference type="ARBA" id="ARBA00023237"/>
    </source>
</evidence>
<keyword evidence="5" id="KW-0472">Membrane</keyword>
<dbReference type="AlphaFoldDB" id="T1ARP1"/>
<feature type="non-terminal residue" evidence="7">
    <location>
        <position position="173"/>
    </location>
</feature>
<dbReference type="Gene3D" id="1.20.1600.10">
    <property type="entry name" value="Outer membrane efflux proteins (OEP)"/>
    <property type="match status" value="1"/>
</dbReference>
<keyword evidence="6" id="KW-0998">Cell outer membrane</keyword>
<evidence type="ECO:0000313" key="7">
    <source>
        <dbReference type="EMBL" id="EQD63236.1"/>
    </source>
</evidence>
<dbReference type="GO" id="GO:0009279">
    <property type="term" value="C:cell outer membrane"/>
    <property type="evidence" value="ECO:0007669"/>
    <property type="project" value="UniProtKB-SubCell"/>
</dbReference>
<evidence type="ECO:0000256" key="1">
    <source>
        <dbReference type="ARBA" id="ARBA00004442"/>
    </source>
</evidence>
<reference evidence="7" key="1">
    <citation type="submission" date="2013-08" db="EMBL/GenBank/DDBJ databases">
        <authorList>
            <person name="Mendez C."/>
            <person name="Richter M."/>
            <person name="Ferrer M."/>
            <person name="Sanchez J."/>
        </authorList>
    </citation>
    <scope>NUCLEOTIDE SEQUENCE</scope>
</reference>
<dbReference type="EMBL" id="AUZX01006569">
    <property type="protein sequence ID" value="EQD63236.1"/>
    <property type="molecule type" value="Genomic_DNA"/>
</dbReference>
<comment type="subcellular location">
    <subcellularLocation>
        <location evidence="1">Cell outer membrane</location>
    </subcellularLocation>
</comment>
<keyword evidence="4" id="KW-0812">Transmembrane</keyword>
<evidence type="ECO:0000256" key="5">
    <source>
        <dbReference type="ARBA" id="ARBA00023136"/>
    </source>
</evidence>
<evidence type="ECO:0000256" key="2">
    <source>
        <dbReference type="ARBA" id="ARBA00022448"/>
    </source>
</evidence>
<protein>
    <submittedName>
        <fullName evidence="7">Outer membrane efflux protein</fullName>
    </submittedName>
</protein>
<feature type="non-terminal residue" evidence="7">
    <location>
        <position position="1"/>
    </location>
</feature>
<dbReference type="SUPFAM" id="SSF56954">
    <property type="entry name" value="Outer membrane efflux proteins (OEP)"/>
    <property type="match status" value="1"/>
</dbReference>
<proteinExistence type="predicted"/>
<evidence type="ECO:0000256" key="4">
    <source>
        <dbReference type="ARBA" id="ARBA00022692"/>
    </source>
</evidence>
<dbReference type="PANTHER" id="PTHR30026:SF20">
    <property type="entry name" value="OUTER MEMBRANE PROTEIN TOLC"/>
    <property type="match status" value="1"/>
</dbReference>
<dbReference type="PANTHER" id="PTHR30026">
    <property type="entry name" value="OUTER MEMBRANE PROTEIN TOLC"/>
    <property type="match status" value="1"/>
</dbReference>
<name>T1ARP1_9ZZZZ</name>
<dbReference type="Pfam" id="PF02321">
    <property type="entry name" value="OEP"/>
    <property type="match status" value="1"/>
</dbReference>
<keyword evidence="3" id="KW-1134">Transmembrane beta strand</keyword>
<evidence type="ECO:0000256" key="3">
    <source>
        <dbReference type="ARBA" id="ARBA00022452"/>
    </source>
</evidence>
<dbReference type="GO" id="GO:0015288">
    <property type="term" value="F:porin activity"/>
    <property type="evidence" value="ECO:0007669"/>
    <property type="project" value="TreeGrafter"/>
</dbReference>
<comment type="caution">
    <text evidence="7">The sequence shown here is derived from an EMBL/GenBank/DDBJ whole genome shotgun (WGS) entry which is preliminary data.</text>
</comment>
<sequence length="173" mass="18733">FALLLPQISASAGETWSHSSGRSGQINSTSSGSLYSYQLPYAENTTGKSWSLNLSETLFSWTDWMNLKAADHQVAEAQANYEAATQGLILSTAQAYFNVLAALDTLHAQQSSLKALTLETTRARKEYKIGMIAITDVQQARAARDAAAAEVIVNEQALSAAEDQLQVITGRQY</sequence>
<reference evidence="7" key="2">
    <citation type="journal article" date="2014" name="ISME J.">
        <title>Microbial stratification in low pH oxic and suboxic macroscopic growths along an acid mine drainage.</title>
        <authorList>
            <person name="Mendez-Garcia C."/>
            <person name="Mesa V."/>
            <person name="Sprenger R.R."/>
            <person name="Richter M."/>
            <person name="Diez M.S."/>
            <person name="Solano J."/>
            <person name="Bargiela R."/>
            <person name="Golyshina O.V."/>
            <person name="Manteca A."/>
            <person name="Ramos J.L."/>
            <person name="Gallego J.R."/>
            <person name="Llorente I."/>
            <person name="Martins Dos Santos V.A."/>
            <person name="Jensen O.N."/>
            <person name="Pelaez A.I."/>
            <person name="Sanchez J."/>
            <person name="Ferrer M."/>
        </authorList>
    </citation>
    <scope>NUCLEOTIDE SEQUENCE</scope>
</reference>
<gene>
    <name evidence="7" type="ORF">B1A_09232</name>
</gene>
<organism evidence="7">
    <name type="scientific">mine drainage metagenome</name>
    <dbReference type="NCBI Taxonomy" id="410659"/>
    <lineage>
        <taxon>unclassified sequences</taxon>
        <taxon>metagenomes</taxon>
        <taxon>ecological metagenomes</taxon>
    </lineage>
</organism>